<dbReference type="eggNOG" id="COG0791">
    <property type="taxonomic scope" value="Bacteria"/>
</dbReference>
<dbReference type="Gene3D" id="3.90.1720.10">
    <property type="entry name" value="endopeptidase domain like (from Nostoc punctiforme)"/>
    <property type="match status" value="1"/>
</dbReference>
<evidence type="ECO:0000256" key="4">
    <source>
        <dbReference type="ARBA" id="ARBA00022807"/>
    </source>
</evidence>
<accession>E5Y444</accession>
<dbReference type="Pfam" id="PF00877">
    <property type="entry name" value="NLPC_P60"/>
    <property type="match status" value="1"/>
</dbReference>
<keyword evidence="2" id="KW-0645">Protease</keyword>
<gene>
    <name evidence="7" type="ORF">HMPREF0179_00955</name>
</gene>
<sequence>MNIPSIKIRAGLWLLLLTGLILAGCAPKQRAVDDSFAFGNDYENLTGPDRSTMTPEERFAYDYRSAAVARMRDEGVPLSNVHLVERAKTAIGTPYVRGGTSMSGFDCSGFVQWAYKSVGVSLPRTAREQSVLGTPIDSDEMEAGDIVAFRHPRRGYHTGIYVGDGKFIHSPRRGKSVEITSLSDPYFSSTFLGARRVSISESDAEAAQKLMALYESRSSRLHRTASDAALSQSKAKHVVSKSQKKGKQTLSSSRSSSKHKAVSSKKRTTVASKKAASKTSVASSKKPSSKKQVAQKRSSQKKSTSVAQKKSTSKAKSK</sequence>
<dbReference type="AlphaFoldDB" id="E5Y444"/>
<dbReference type="GeneID" id="78086089"/>
<dbReference type="PANTHER" id="PTHR47053:SF1">
    <property type="entry name" value="MUREIN DD-ENDOPEPTIDASE MEPH-RELATED"/>
    <property type="match status" value="1"/>
</dbReference>
<feature type="domain" description="NlpC/P60" evidence="6">
    <location>
        <begin position="77"/>
        <end position="198"/>
    </location>
</feature>
<dbReference type="Proteomes" id="UP000006034">
    <property type="component" value="Unassembled WGS sequence"/>
</dbReference>
<comment type="caution">
    <text evidence="7">The sequence shown here is derived from an EMBL/GenBank/DDBJ whole genome shotgun (WGS) entry which is preliminary data.</text>
</comment>
<keyword evidence="8" id="KW-1185">Reference proteome</keyword>
<evidence type="ECO:0000256" key="5">
    <source>
        <dbReference type="SAM" id="MobiDB-lite"/>
    </source>
</evidence>
<feature type="compositionally biased region" description="Basic residues" evidence="5">
    <location>
        <begin position="256"/>
        <end position="268"/>
    </location>
</feature>
<feature type="compositionally biased region" description="Basic residues" evidence="5">
    <location>
        <begin position="234"/>
        <end position="247"/>
    </location>
</feature>
<dbReference type="GO" id="GO:0006508">
    <property type="term" value="P:proteolysis"/>
    <property type="evidence" value="ECO:0007669"/>
    <property type="project" value="UniProtKB-KW"/>
</dbReference>
<dbReference type="PANTHER" id="PTHR47053">
    <property type="entry name" value="MUREIN DD-ENDOPEPTIDASE MEPH-RELATED"/>
    <property type="match status" value="1"/>
</dbReference>
<dbReference type="PROSITE" id="PS51257">
    <property type="entry name" value="PROKAR_LIPOPROTEIN"/>
    <property type="match status" value="1"/>
</dbReference>
<dbReference type="InterPro" id="IPR051202">
    <property type="entry name" value="Peptidase_C40"/>
</dbReference>
<dbReference type="HOGENOM" id="CLU_074060_0_0_7"/>
<comment type="similarity">
    <text evidence="1">Belongs to the peptidase C40 family.</text>
</comment>
<dbReference type="SUPFAM" id="SSF54001">
    <property type="entry name" value="Cysteine proteinases"/>
    <property type="match status" value="1"/>
</dbReference>
<keyword evidence="3" id="KW-0378">Hydrolase</keyword>
<evidence type="ECO:0000256" key="3">
    <source>
        <dbReference type="ARBA" id="ARBA00022801"/>
    </source>
</evidence>
<evidence type="ECO:0000256" key="2">
    <source>
        <dbReference type="ARBA" id="ARBA00022670"/>
    </source>
</evidence>
<dbReference type="GO" id="GO:0008234">
    <property type="term" value="F:cysteine-type peptidase activity"/>
    <property type="evidence" value="ECO:0007669"/>
    <property type="project" value="UniProtKB-KW"/>
</dbReference>
<evidence type="ECO:0000313" key="7">
    <source>
        <dbReference type="EMBL" id="EFV45244.1"/>
    </source>
</evidence>
<dbReference type="PROSITE" id="PS51935">
    <property type="entry name" value="NLPC_P60"/>
    <property type="match status" value="1"/>
</dbReference>
<dbReference type="OrthoDB" id="9807055at2"/>
<dbReference type="EMBL" id="ADCP02000001">
    <property type="protein sequence ID" value="EFV45244.1"/>
    <property type="molecule type" value="Genomic_DNA"/>
</dbReference>
<dbReference type="InterPro" id="IPR000064">
    <property type="entry name" value="NLP_P60_dom"/>
</dbReference>
<evidence type="ECO:0000256" key="1">
    <source>
        <dbReference type="ARBA" id="ARBA00007074"/>
    </source>
</evidence>
<dbReference type="STRING" id="563192.HMPREF0179_00955"/>
<organism evidence="7 8">
    <name type="scientific">Bilophila wadsworthia (strain 3_1_6)</name>
    <dbReference type="NCBI Taxonomy" id="563192"/>
    <lineage>
        <taxon>Bacteria</taxon>
        <taxon>Pseudomonadati</taxon>
        <taxon>Thermodesulfobacteriota</taxon>
        <taxon>Desulfovibrionia</taxon>
        <taxon>Desulfovibrionales</taxon>
        <taxon>Desulfovibrionaceae</taxon>
        <taxon>Bilophila</taxon>
    </lineage>
</organism>
<name>E5Y444_BILW3</name>
<dbReference type="RefSeq" id="WP_005025585.1">
    <property type="nucleotide sequence ID" value="NZ_KE150238.1"/>
</dbReference>
<evidence type="ECO:0000313" key="8">
    <source>
        <dbReference type="Proteomes" id="UP000006034"/>
    </source>
</evidence>
<feature type="compositionally biased region" description="Low complexity" evidence="5">
    <location>
        <begin position="301"/>
        <end position="310"/>
    </location>
</feature>
<protein>
    <recommendedName>
        <fullName evidence="6">NlpC/P60 domain-containing protein</fullName>
    </recommendedName>
</protein>
<evidence type="ECO:0000259" key="6">
    <source>
        <dbReference type="PROSITE" id="PS51935"/>
    </source>
</evidence>
<reference evidence="7 8" key="2">
    <citation type="submission" date="2013-04" db="EMBL/GenBank/DDBJ databases">
        <title>The Genome Sequence of Bilophila wadsworthia 3_1_6.</title>
        <authorList>
            <consortium name="The Broad Institute Genomics Platform"/>
            <person name="Earl A."/>
            <person name="Ward D."/>
            <person name="Feldgarden M."/>
            <person name="Gevers D."/>
            <person name="Sibley C."/>
            <person name="Strauss J."/>
            <person name="Allen-Vercoe E."/>
            <person name="Walker B."/>
            <person name="Young S."/>
            <person name="Zeng Q."/>
            <person name="Gargeya S."/>
            <person name="Fitzgerald M."/>
            <person name="Haas B."/>
            <person name="Abouelleil A."/>
            <person name="Allen A.W."/>
            <person name="Alvarado L."/>
            <person name="Arachchi H.M."/>
            <person name="Berlin A.M."/>
            <person name="Chapman S.B."/>
            <person name="Gainer-Dewar J."/>
            <person name="Goldberg J."/>
            <person name="Griggs A."/>
            <person name="Gujja S."/>
            <person name="Hansen M."/>
            <person name="Howarth C."/>
            <person name="Imamovic A."/>
            <person name="Ireland A."/>
            <person name="Larimer J."/>
            <person name="McCowan C."/>
            <person name="Murphy C."/>
            <person name="Pearson M."/>
            <person name="Poon T.W."/>
            <person name="Priest M."/>
            <person name="Roberts A."/>
            <person name="Saif S."/>
            <person name="Shea T."/>
            <person name="Sisk P."/>
            <person name="Sykes S."/>
            <person name="Wortman J."/>
            <person name="Nusbaum C."/>
            <person name="Birren B."/>
        </authorList>
    </citation>
    <scope>NUCLEOTIDE SEQUENCE [LARGE SCALE GENOMIC DNA]</scope>
    <source>
        <strain evidence="7 8">3_1_6</strain>
    </source>
</reference>
<keyword evidence="4" id="KW-0788">Thiol protease</keyword>
<proteinExistence type="inferred from homology"/>
<feature type="region of interest" description="Disordered" evidence="5">
    <location>
        <begin position="225"/>
        <end position="318"/>
    </location>
</feature>
<dbReference type="InterPro" id="IPR038765">
    <property type="entry name" value="Papain-like_cys_pep_sf"/>
</dbReference>
<feature type="compositionally biased region" description="Low complexity" evidence="5">
    <location>
        <begin position="269"/>
        <end position="286"/>
    </location>
</feature>
<reference evidence="7 8" key="1">
    <citation type="submission" date="2010-10" db="EMBL/GenBank/DDBJ databases">
        <authorList>
            <consortium name="The Broad Institute Genome Sequencing Platform"/>
            <person name="Ward D."/>
            <person name="Earl A."/>
            <person name="Feldgarden M."/>
            <person name="Young S.K."/>
            <person name="Gargeya S."/>
            <person name="Zeng Q."/>
            <person name="Alvarado L."/>
            <person name="Berlin A."/>
            <person name="Bochicchio J."/>
            <person name="Chapman S.B."/>
            <person name="Chen Z."/>
            <person name="Freedman E."/>
            <person name="Gellesch M."/>
            <person name="Goldberg J."/>
            <person name="Griggs A."/>
            <person name="Gujja S."/>
            <person name="Heilman E."/>
            <person name="Heiman D."/>
            <person name="Howarth C."/>
            <person name="Mehta T."/>
            <person name="Neiman D."/>
            <person name="Pearson M."/>
            <person name="Roberts A."/>
            <person name="Saif S."/>
            <person name="Shea T."/>
            <person name="Shenoy N."/>
            <person name="Sisk P."/>
            <person name="Stolte C."/>
            <person name="Sykes S."/>
            <person name="White J."/>
            <person name="Yandava C."/>
            <person name="Allen-Vercoe E."/>
            <person name="Sibley C."/>
            <person name="Ambrose C.E."/>
            <person name="Strauss J."/>
            <person name="Daigneault M."/>
            <person name="Haas B."/>
            <person name="Nusbaum C."/>
            <person name="Birren B."/>
        </authorList>
    </citation>
    <scope>NUCLEOTIDE SEQUENCE [LARGE SCALE GENOMIC DNA]</scope>
    <source>
        <strain evidence="7 8">3_1_6</strain>
    </source>
</reference>